<reference evidence="2 3" key="1">
    <citation type="submission" date="2014-01" db="EMBL/GenBank/DDBJ databases">
        <title>Draft genome sequencing of Bacillus alcalophilus CGMCC 1.3604.</title>
        <authorList>
            <person name="Yang J."/>
            <person name="Diao L."/>
            <person name="Yang S."/>
        </authorList>
    </citation>
    <scope>NUCLEOTIDE SEQUENCE [LARGE SCALE GENOMIC DNA]</scope>
    <source>
        <strain evidence="2 3">CGMCC 1.3604</strain>
    </source>
</reference>
<dbReference type="AlphaFoldDB" id="A0A4S4K4S6"/>
<dbReference type="EMBL" id="JALP01000005">
    <property type="protein sequence ID" value="THG92320.1"/>
    <property type="molecule type" value="Genomic_DNA"/>
</dbReference>
<evidence type="ECO:0000256" key="1">
    <source>
        <dbReference type="SAM" id="Phobius"/>
    </source>
</evidence>
<feature type="transmembrane region" description="Helical" evidence="1">
    <location>
        <begin position="7"/>
        <end position="26"/>
    </location>
</feature>
<keyword evidence="1" id="KW-0472">Membrane</keyword>
<comment type="caution">
    <text evidence="2">The sequence shown here is derived from an EMBL/GenBank/DDBJ whole genome shotgun (WGS) entry which is preliminary data.</text>
</comment>
<accession>A0A4S4K4S6</accession>
<dbReference type="Proteomes" id="UP000297014">
    <property type="component" value="Unassembled WGS sequence"/>
</dbReference>
<keyword evidence="1" id="KW-1133">Transmembrane helix</keyword>
<evidence type="ECO:0000313" key="2">
    <source>
        <dbReference type="EMBL" id="THG92320.1"/>
    </source>
</evidence>
<proteinExistence type="predicted"/>
<name>A0A4S4K4S6_ALKAL</name>
<organism evidence="2 3">
    <name type="scientific">Alkalihalobacillus alcalophilus ATCC 27647 = CGMCC 1.3604</name>
    <dbReference type="NCBI Taxonomy" id="1218173"/>
    <lineage>
        <taxon>Bacteria</taxon>
        <taxon>Bacillati</taxon>
        <taxon>Bacillota</taxon>
        <taxon>Bacilli</taxon>
        <taxon>Bacillales</taxon>
        <taxon>Bacillaceae</taxon>
        <taxon>Alkalihalobacillus</taxon>
    </lineage>
</organism>
<sequence length="32" mass="3601">MKMSNKALFIAITSVVVLYGVLYWVIGDIVTR</sequence>
<gene>
    <name evidence="2" type="ORF">AJ85_11205</name>
</gene>
<evidence type="ECO:0000313" key="3">
    <source>
        <dbReference type="Proteomes" id="UP000297014"/>
    </source>
</evidence>
<keyword evidence="1" id="KW-0812">Transmembrane</keyword>
<protein>
    <submittedName>
        <fullName evidence="2">Uncharacterized protein</fullName>
    </submittedName>
</protein>